<evidence type="ECO:0000256" key="1">
    <source>
        <dbReference type="ARBA" id="ARBA00009995"/>
    </source>
</evidence>
<sequence length="227" mass="25078">MSIGPLVPCVFEKSSLSSSLKWLDNEQSGSVVYVSFGSRTAMGREQIRELAVGLVESECRFLWVVKDKKVDREEEEGLEIILGSELMEKVKEKGLVLKEWVDQEGILSHSSVGGFVSHCGWNSVTESALHGVPILAWPQHGDQRINAAVVEENGLGLWVKSWGWGDGQVLVKGEEIGEKIRELMNDEGLKVKAALVRDNAKKAIQVDGTSKNGFSKFINSCSKYEKN</sequence>
<dbReference type="InterPro" id="IPR035595">
    <property type="entry name" value="UDP_glycos_trans_CS"/>
</dbReference>
<keyword evidence="2 3" id="KW-0808">Transferase</keyword>
<dbReference type="FunFam" id="3.40.50.2000:FF:000124">
    <property type="entry name" value="Glycosyltransferase"/>
    <property type="match status" value="1"/>
</dbReference>
<accession>A0AA41SL78</accession>
<keyword evidence="5" id="KW-1185">Reference proteome</keyword>
<keyword evidence="3" id="KW-0328">Glycosyltransferase</keyword>
<dbReference type="EMBL" id="JAJJMA010179043">
    <property type="protein sequence ID" value="MCL7037436.1"/>
    <property type="molecule type" value="Genomic_DNA"/>
</dbReference>
<proteinExistence type="inferred from homology"/>
<dbReference type="PROSITE" id="PS00375">
    <property type="entry name" value="UDPGT"/>
    <property type="match status" value="1"/>
</dbReference>
<comment type="similarity">
    <text evidence="1 3">Belongs to the UDP-glycosyltransferase family.</text>
</comment>
<dbReference type="SUPFAM" id="SSF53756">
    <property type="entry name" value="UDP-Glycosyltransferase/glycogen phosphorylase"/>
    <property type="match status" value="1"/>
</dbReference>
<protein>
    <submittedName>
        <fullName evidence="4">Uncharacterized protein</fullName>
    </submittedName>
</protein>
<dbReference type="PANTHER" id="PTHR48045:SF34">
    <property type="entry name" value="ISOFLAVONE 7-O-GLUCOSYLTRANSFERASE 1-LIKE"/>
    <property type="match status" value="1"/>
</dbReference>
<dbReference type="PANTHER" id="PTHR48045">
    <property type="entry name" value="UDP-GLYCOSYLTRANSFERASE 72B1"/>
    <property type="match status" value="1"/>
</dbReference>
<dbReference type="AlphaFoldDB" id="A0AA41SL78"/>
<organism evidence="4 5">
    <name type="scientific">Papaver nudicaule</name>
    <name type="common">Iceland poppy</name>
    <dbReference type="NCBI Taxonomy" id="74823"/>
    <lineage>
        <taxon>Eukaryota</taxon>
        <taxon>Viridiplantae</taxon>
        <taxon>Streptophyta</taxon>
        <taxon>Embryophyta</taxon>
        <taxon>Tracheophyta</taxon>
        <taxon>Spermatophyta</taxon>
        <taxon>Magnoliopsida</taxon>
        <taxon>Ranunculales</taxon>
        <taxon>Papaveraceae</taxon>
        <taxon>Papaveroideae</taxon>
        <taxon>Papaver</taxon>
    </lineage>
</organism>
<evidence type="ECO:0000256" key="2">
    <source>
        <dbReference type="ARBA" id="ARBA00022679"/>
    </source>
</evidence>
<reference evidence="4" key="1">
    <citation type="submission" date="2022-03" db="EMBL/GenBank/DDBJ databases">
        <title>A functionally conserved STORR gene fusion in Papaver species that diverged 16.8 million years ago.</title>
        <authorList>
            <person name="Catania T."/>
        </authorList>
    </citation>
    <scope>NUCLEOTIDE SEQUENCE</scope>
    <source>
        <strain evidence="4">S-191538</strain>
    </source>
</reference>
<comment type="caution">
    <text evidence="4">The sequence shown here is derived from an EMBL/GenBank/DDBJ whole genome shotgun (WGS) entry which is preliminary data.</text>
</comment>
<name>A0AA41SL78_PAPNU</name>
<gene>
    <name evidence="4" type="ORF">MKW94_019474</name>
</gene>
<dbReference type="Gene3D" id="3.40.50.2000">
    <property type="entry name" value="Glycogen Phosphorylase B"/>
    <property type="match status" value="1"/>
</dbReference>
<evidence type="ECO:0000313" key="4">
    <source>
        <dbReference type="EMBL" id="MCL7037436.1"/>
    </source>
</evidence>
<dbReference type="Proteomes" id="UP001177140">
    <property type="component" value="Unassembled WGS sequence"/>
</dbReference>
<evidence type="ECO:0000313" key="5">
    <source>
        <dbReference type="Proteomes" id="UP001177140"/>
    </source>
</evidence>
<evidence type="ECO:0000256" key="3">
    <source>
        <dbReference type="RuleBase" id="RU003718"/>
    </source>
</evidence>
<dbReference type="CDD" id="cd03784">
    <property type="entry name" value="GT1_Gtf-like"/>
    <property type="match status" value="1"/>
</dbReference>
<dbReference type="InterPro" id="IPR002213">
    <property type="entry name" value="UDP_glucos_trans"/>
</dbReference>
<dbReference type="GO" id="GO:0008194">
    <property type="term" value="F:UDP-glycosyltransferase activity"/>
    <property type="evidence" value="ECO:0007669"/>
    <property type="project" value="InterPro"/>
</dbReference>
<dbReference type="Pfam" id="PF00201">
    <property type="entry name" value="UDPGT"/>
    <property type="match status" value="1"/>
</dbReference>